<dbReference type="SUPFAM" id="SSF110997">
    <property type="entry name" value="Sporulation related repeat"/>
    <property type="match status" value="1"/>
</dbReference>
<dbReference type="InterPro" id="IPR007730">
    <property type="entry name" value="SPOR-like_dom"/>
</dbReference>
<dbReference type="Gene3D" id="3.30.70.1070">
    <property type="entry name" value="Sporulation related repeat"/>
    <property type="match status" value="1"/>
</dbReference>
<keyword evidence="1" id="KW-1133">Transmembrane helix</keyword>
<keyword evidence="1" id="KW-0812">Transmembrane</keyword>
<gene>
    <name evidence="3" type="ORF">ED236_11640</name>
</gene>
<sequence length="242" mass="26812">MKQRVSSLRSGLISGLFWGLVVINLLVLAYFNVPQSEMPVQTEHHEPIHPDRIRLLSPSEFDALPVKSAAHEPVAPIEPEEATITSCYEWGNFTVATLAKARGLLDSKVPAIASNGIQPRYVEKPHMTARYWVYIPPSPSLAEAQRIMAELASRGVGDSFVMQEGEWQYAISLGLFKEERLAGRLLQQLKQQGVENARQGVKLQPSGRKVLFMTDVSPVAAEQLYAATAGFKDSELKQVLCQ</sequence>
<keyword evidence="1" id="KW-0472">Membrane</keyword>
<evidence type="ECO:0000313" key="3">
    <source>
        <dbReference type="EMBL" id="ROH84564.1"/>
    </source>
</evidence>
<dbReference type="RefSeq" id="WP_123238155.1">
    <property type="nucleotide sequence ID" value="NZ_RJVP01000007.1"/>
</dbReference>
<dbReference type="PROSITE" id="PS51724">
    <property type="entry name" value="SPOR"/>
    <property type="match status" value="1"/>
</dbReference>
<accession>A0A3N0UWE0</accession>
<feature type="domain" description="SPOR" evidence="2">
    <location>
        <begin position="125"/>
        <end position="205"/>
    </location>
</feature>
<keyword evidence="4" id="KW-1185">Reference proteome</keyword>
<proteinExistence type="predicted"/>
<dbReference type="InterPro" id="IPR036680">
    <property type="entry name" value="SPOR-like_sf"/>
</dbReference>
<evidence type="ECO:0000259" key="2">
    <source>
        <dbReference type="PROSITE" id="PS51724"/>
    </source>
</evidence>
<dbReference type="Proteomes" id="UP000275137">
    <property type="component" value="Unassembled WGS sequence"/>
</dbReference>
<evidence type="ECO:0000313" key="4">
    <source>
        <dbReference type="Proteomes" id="UP000275137"/>
    </source>
</evidence>
<evidence type="ECO:0000256" key="1">
    <source>
        <dbReference type="SAM" id="Phobius"/>
    </source>
</evidence>
<dbReference type="Pfam" id="PF05036">
    <property type="entry name" value="SPOR"/>
    <property type="match status" value="1"/>
</dbReference>
<organism evidence="3 4">
    <name type="scientific">Pseudomethylobacillus aquaticus</name>
    <dbReference type="NCBI Taxonomy" id="2676064"/>
    <lineage>
        <taxon>Bacteria</taxon>
        <taxon>Pseudomonadati</taxon>
        <taxon>Pseudomonadota</taxon>
        <taxon>Betaproteobacteria</taxon>
        <taxon>Nitrosomonadales</taxon>
        <taxon>Methylophilaceae</taxon>
        <taxon>Pseudomethylobacillus</taxon>
    </lineage>
</organism>
<dbReference type="EMBL" id="RJVP01000007">
    <property type="protein sequence ID" value="ROH84564.1"/>
    <property type="molecule type" value="Genomic_DNA"/>
</dbReference>
<feature type="transmembrane region" description="Helical" evidence="1">
    <location>
        <begin position="12"/>
        <end position="31"/>
    </location>
</feature>
<dbReference type="GO" id="GO:0042834">
    <property type="term" value="F:peptidoglycan binding"/>
    <property type="evidence" value="ECO:0007669"/>
    <property type="project" value="InterPro"/>
</dbReference>
<name>A0A3N0UWE0_9PROT</name>
<comment type="caution">
    <text evidence="3">The sequence shown here is derived from an EMBL/GenBank/DDBJ whole genome shotgun (WGS) entry which is preliminary data.</text>
</comment>
<protein>
    <submittedName>
        <fullName evidence="3">SPOR domain-containing protein</fullName>
    </submittedName>
</protein>
<reference evidence="3 4" key="1">
    <citation type="submission" date="2018-10" db="EMBL/GenBank/DDBJ databases">
        <authorList>
            <person name="Chen W.-M."/>
        </authorList>
    </citation>
    <scope>NUCLEOTIDE SEQUENCE [LARGE SCALE GENOMIC DNA]</scope>
    <source>
        <strain evidence="3 4">H-5</strain>
    </source>
</reference>
<dbReference type="AlphaFoldDB" id="A0A3N0UWE0"/>